<comment type="caution">
    <text evidence="5">The sequence shown here is derived from an EMBL/GenBank/DDBJ whole genome shotgun (WGS) entry which is preliminary data.</text>
</comment>
<evidence type="ECO:0000256" key="2">
    <source>
        <dbReference type="ARBA" id="ARBA00022857"/>
    </source>
</evidence>
<protein>
    <submittedName>
        <fullName evidence="5">Short-subunit dehydrogenase</fullName>
    </submittedName>
</protein>
<keyword evidence="6" id="KW-1185">Reference proteome</keyword>
<gene>
    <name evidence="5" type="ORF">DFR36_10786</name>
</gene>
<sequence>MIEDFAGKTAVLTGAGSGFGLECARIGARRGMRLVLVDVQQDALDAAEAEMRAAGCEVLARRVDVADAAQMEQLAAEVQQHFGAPHLVFNNAGVGAGGLVWENSVREWEWVLGVNLWGVVHGVRLFTPMMLAAAEADPAWRGHIVNTASMAGLLNPPNMGIYNVSKHAVVSLSESLYQDLSLVTTQVGASVLCPYFVPTGITRSERNRPQDMQSMAQTRSQLIGQAMISKAVESGRVSAAEVAQKVFDAVAANRFYIYSHPQALGNVQTRMEAIVRGENPPDAFAERPQVGEQLRAALRGQG</sequence>
<accession>A0A317R914</accession>
<keyword evidence="2" id="KW-0521">NADP</keyword>
<dbReference type="Proteomes" id="UP000246483">
    <property type="component" value="Unassembled WGS sequence"/>
</dbReference>
<dbReference type="OrthoDB" id="4690547at2"/>
<dbReference type="RefSeq" id="WP_019374658.1">
    <property type="nucleotide sequence ID" value="NZ_ALEE01000599.1"/>
</dbReference>
<dbReference type="PRINTS" id="PR00080">
    <property type="entry name" value="SDRFAMILY"/>
</dbReference>
<dbReference type="Pfam" id="PF00106">
    <property type="entry name" value="adh_short"/>
    <property type="match status" value="1"/>
</dbReference>
<dbReference type="CDD" id="cd05233">
    <property type="entry name" value="SDR_c"/>
    <property type="match status" value="1"/>
</dbReference>
<dbReference type="NCBIfam" id="NF004843">
    <property type="entry name" value="PRK06194.1"/>
    <property type="match status" value="1"/>
</dbReference>
<reference evidence="5 6" key="1">
    <citation type="submission" date="2018-05" db="EMBL/GenBank/DDBJ databases">
        <title>Genomic Encyclopedia of Type Strains, Phase IV (KMG-IV): sequencing the most valuable type-strain genomes for metagenomic binning, comparative biology and taxonomic classification.</title>
        <authorList>
            <person name="Goeker M."/>
        </authorList>
    </citation>
    <scope>NUCLEOTIDE SEQUENCE [LARGE SCALE GENOMIC DNA]</scope>
    <source>
        <strain evidence="5 6">DSM 26006</strain>
    </source>
</reference>
<evidence type="ECO:0000256" key="4">
    <source>
        <dbReference type="RuleBase" id="RU000363"/>
    </source>
</evidence>
<evidence type="ECO:0000256" key="1">
    <source>
        <dbReference type="ARBA" id="ARBA00006484"/>
    </source>
</evidence>
<dbReference type="SUPFAM" id="SSF51735">
    <property type="entry name" value="NAD(P)-binding Rossmann-fold domains"/>
    <property type="match status" value="1"/>
</dbReference>
<dbReference type="InterPro" id="IPR002347">
    <property type="entry name" value="SDR_fam"/>
</dbReference>
<dbReference type="EMBL" id="QGUB01000007">
    <property type="protein sequence ID" value="PWW44620.1"/>
    <property type="molecule type" value="Genomic_DNA"/>
</dbReference>
<dbReference type="InterPro" id="IPR036291">
    <property type="entry name" value="NAD(P)-bd_dom_sf"/>
</dbReference>
<dbReference type="PRINTS" id="PR00081">
    <property type="entry name" value="GDHRDH"/>
</dbReference>
<name>A0A317R914_9BURK</name>
<dbReference type="AlphaFoldDB" id="A0A317R914"/>
<evidence type="ECO:0000256" key="3">
    <source>
        <dbReference type="ARBA" id="ARBA00023002"/>
    </source>
</evidence>
<proteinExistence type="inferred from homology"/>
<keyword evidence="3" id="KW-0560">Oxidoreductase</keyword>
<dbReference type="PANTHER" id="PTHR43391">
    <property type="entry name" value="RETINOL DEHYDROGENASE-RELATED"/>
    <property type="match status" value="1"/>
</dbReference>
<dbReference type="PANTHER" id="PTHR43391:SF14">
    <property type="entry name" value="DEHYDROGENASE_REDUCTASE SDR FAMILY PROTEIN 7-LIKE"/>
    <property type="match status" value="1"/>
</dbReference>
<dbReference type="GO" id="GO:0016491">
    <property type="term" value="F:oxidoreductase activity"/>
    <property type="evidence" value="ECO:0007669"/>
    <property type="project" value="UniProtKB-KW"/>
</dbReference>
<evidence type="ECO:0000313" key="6">
    <source>
        <dbReference type="Proteomes" id="UP000246483"/>
    </source>
</evidence>
<organism evidence="5 6">
    <name type="scientific">Melaminivora alkalimesophila</name>
    <dbReference type="NCBI Taxonomy" id="1165852"/>
    <lineage>
        <taxon>Bacteria</taxon>
        <taxon>Pseudomonadati</taxon>
        <taxon>Pseudomonadota</taxon>
        <taxon>Betaproteobacteria</taxon>
        <taxon>Burkholderiales</taxon>
        <taxon>Comamonadaceae</taxon>
        <taxon>Melaminivora</taxon>
    </lineage>
</organism>
<evidence type="ECO:0000313" key="5">
    <source>
        <dbReference type="EMBL" id="PWW44620.1"/>
    </source>
</evidence>
<comment type="similarity">
    <text evidence="1 4">Belongs to the short-chain dehydrogenases/reductases (SDR) family.</text>
</comment>
<dbReference type="Gene3D" id="3.40.50.720">
    <property type="entry name" value="NAD(P)-binding Rossmann-like Domain"/>
    <property type="match status" value="1"/>
</dbReference>